<evidence type="ECO:0000256" key="1">
    <source>
        <dbReference type="SAM" id="Phobius"/>
    </source>
</evidence>
<reference evidence="2" key="2">
    <citation type="journal article" date="2021" name="PeerJ">
        <title>Extensive microbial diversity within the chicken gut microbiome revealed by metagenomics and culture.</title>
        <authorList>
            <person name="Gilroy R."/>
            <person name="Ravi A."/>
            <person name="Getino M."/>
            <person name="Pursley I."/>
            <person name="Horton D.L."/>
            <person name="Alikhan N.F."/>
            <person name="Baker D."/>
            <person name="Gharbi K."/>
            <person name="Hall N."/>
            <person name="Watson M."/>
            <person name="Adriaenssens E.M."/>
            <person name="Foster-Nyarko E."/>
            <person name="Jarju S."/>
            <person name="Secka A."/>
            <person name="Antonio M."/>
            <person name="Oren A."/>
            <person name="Chaudhuri R.R."/>
            <person name="La Ragione R."/>
            <person name="Hildebrand F."/>
            <person name="Pallen M.J."/>
        </authorList>
    </citation>
    <scope>NUCLEOTIDE SEQUENCE</scope>
    <source>
        <strain evidence="2">ChiHjej9B8-7071</strain>
    </source>
</reference>
<organism evidence="2 3">
    <name type="scientific">Candidatus Avoscillospira stercoripullorum</name>
    <dbReference type="NCBI Taxonomy" id="2840709"/>
    <lineage>
        <taxon>Bacteria</taxon>
        <taxon>Bacillati</taxon>
        <taxon>Bacillota</taxon>
        <taxon>Clostridia</taxon>
        <taxon>Eubacteriales</taxon>
        <taxon>Oscillospiraceae</taxon>
        <taxon>Oscillospiraceae incertae sedis</taxon>
        <taxon>Candidatus Avoscillospira</taxon>
    </lineage>
</organism>
<feature type="transmembrane region" description="Helical" evidence="1">
    <location>
        <begin position="7"/>
        <end position="28"/>
    </location>
</feature>
<keyword evidence="1" id="KW-0472">Membrane</keyword>
<sequence length="58" mass="6344">MNNRTKLTILIGAVAAVISALVLIVVFWDKLLSLCPCRANAQDDYDDELSDYADLSEG</sequence>
<evidence type="ECO:0000313" key="2">
    <source>
        <dbReference type="EMBL" id="HIR09595.1"/>
    </source>
</evidence>
<keyword evidence="1" id="KW-1133">Transmembrane helix</keyword>
<gene>
    <name evidence="2" type="ORF">IAA70_04235</name>
</gene>
<dbReference type="AlphaFoldDB" id="A0A9D1D6X5"/>
<name>A0A9D1D6X5_9FIRM</name>
<evidence type="ECO:0000313" key="3">
    <source>
        <dbReference type="Proteomes" id="UP000824258"/>
    </source>
</evidence>
<dbReference type="Proteomes" id="UP000824258">
    <property type="component" value="Unassembled WGS sequence"/>
</dbReference>
<reference evidence="2" key="1">
    <citation type="submission" date="2020-10" db="EMBL/GenBank/DDBJ databases">
        <authorList>
            <person name="Gilroy R."/>
        </authorList>
    </citation>
    <scope>NUCLEOTIDE SEQUENCE</scope>
    <source>
        <strain evidence="2">ChiHjej9B8-7071</strain>
    </source>
</reference>
<dbReference type="EMBL" id="DVGD01000128">
    <property type="protein sequence ID" value="HIR09595.1"/>
    <property type="molecule type" value="Genomic_DNA"/>
</dbReference>
<proteinExistence type="predicted"/>
<accession>A0A9D1D6X5</accession>
<protein>
    <submittedName>
        <fullName evidence="2">Uncharacterized protein</fullName>
    </submittedName>
</protein>
<comment type="caution">
    <text evidence="2">The sequence shown here is derived from an EMBL/GenBank/DDBJ whole genome shotgun (WGS) entry which is preliminary data.</text>
</comment>
<keyword evidence="1" id="KW-0812">Transmembrane</keyword>